<dbReference type="InterPro" id="IPR011009">
    <property type="entry name" value="Kinase-like_dom_sf"/>
</dbReference>
<dbReference type="GO" id="GO:1902533">
    <property type="term" value="P:positive regulation of intracellular signal transduction"/>
    <property type="evidence" value="ECO:0007669"/>
    <property type="project" value="UniProtKB-ARBA"/>
</dbReference>
<feature type="compositionally biased region" description="Polar residues" evidence="3">
    <location>
        <begin position="183"/>
        <end position="198"/>
    </location>
</feature>
<dbReference type="InterPro" id="IPR000488">
    <property type="entry name" value="Death_dom"/>
</dbReference>
<gene>
    <name evidence="5" type="ORF">J437_LFUL013361</name>
</gene>
<dbReference type="Pfam" id="PF07714">
    <property type="entry name" value="PK_Tyr_Ser-Thr"/>
    <property type="match status" value="1"/>
</dbReference>
<dbReference type="OrthoDB" id="4062651at2759"/>
<keyword evidence="2" id="KW-0547">Nucleotide-binding</keyword>
<feature type="compositionally biased region" description="Basic and acidic residues" evidence="3">
    <location>
        <begin position="266"/>
        <end position="275"/>
    </location>
</feature>
<dbReference type="InterPro" id="IPR001245">
    <property type="entry name" value="Ser-Thr/Tyr_kinase_cat_dom"/>
</dbReference>
<feature type="domain" description="Protein kinase" evidence="4">
    <location>
        <begin position="303"/>
        <end position="402"/>
    </location>
</feature>
<evidence type="ECO:0000259" key="4">
    <source>
        <dbReference type="PROSITE" id="PS50011"/>
    </source>
</evidence>
<dbReference type="EMBL" id="KZ308851">
    <property type="protein sequence ID" value="KAG8234859.1"/>
    <property type="molecule type" value="Genomic_DNA"/>
</dbReference>
<feature type="region of interest" description="Disordered" evidence="3">
    <location>
        <begin position="119"/>
        <end position="213"/>
    </location>
</feature>
<evidence type="ECO:0000256" key="1">
    <source>
        <dbReference type="ARBA" id="ARBA00008718"/>
    </source>
</evidence>
<dbReference type="InterPro" id="IPR000719">
    <property type="entry name" value="Prot_kinase_dom"/>
</dbReference>
<keyword evidence="2" id="KW-0067">ATP-binding</keyword>
<proteinExistence type="inferred from homology"/>
<feature type="binding site" evidence="2">
    <location>
        <position position="330"/>
    </location>
    <ligand>
        <name>ATP</name>
        <dbReference type="ChEBI" id="CHEBI:30616"/>
    </ligand>
</feature>
<dbReference type="GO" id="GO:0005886">
    <property type="term" value="C:plasma membrane"/>
    <property type="evidence" value="ECO:0007669"/>
    <property type="project" value="TreeGrafter"/>
</dbReference>
<feature type="compositionally biased region" description="Low complexity" evidence="3">
    <location>
        <begin position="120"/>
        <end position="132"/>
    </location>
</feature>
<evidence type="ECO:0000256" key="3">
    <source>
        <dbReference type="SAM" id="MobiDB-lite"/>
    </source>
</evidence>
<dbReference type="Gene3D" id="1.10.533.10">
    <property type="entry name" value="Death Domain, Fas"/>
    <property type="match status" value="1"/>
</dbReference>
<dbReference type="GO" id="GO:0005524">
    <property type="term" value="F:ATP binding"/>
    <property type="evidence" value="ECO:0007669"/>
    <property type="project" value="UniProtKB-UniRule"/>
</dbReference>
<comment type="similarity">
    <text evidence="1">Belongs to the protein kinase superfamily. TKL Ser/Thr protein kinase family. Pelle subfamily.</text>
</comment>
<sequence length="402" mass="45032">MASNNRPPVKYVYELPYFERRELCRILDHNDKWEELGGQYMKFDVMTIQYLRQLIMRGRSPTDELLTLWGHQNHTVLELFVLLSRMQHYQSMMTLKEFVDPQYHRLIYEGEENLTRIFRNPNTSSASNTHSSPPSPIKPCNMNASHDPSQLQSSSAAGGGSQNPPLPVFSQPQSCKSMEVGTHNLNNPEPVSPQNQGKSGIINKPSPAVDDNEGKILNTARLPLLGIPASNEENANVASVSPVMVSPAGIQGPPEEKENNVPIPDSQKRSFRSDVPEASSVAESHSSVRHILYKELVVATNGWDKATILGRGGFGTVYKGNWKNTLVAIKRIELRGGEASSNHSQLEQSLREMKYLNEYRHDNILPLYGYSLDGEEPCLLYQFIQNGSLEDRLLCRVSSTVT</sequence>
<dbReference type="GO" id="GO:0071222">
    <property type="term" value="P:cellular response to lipopolysaccharide"/>
    <property type="evidence" value="ECO:0007669"/>
    <property type="project" value="TreeGrafter"/>
</dbReference>
<evidence type="ECO:0000313" key="6">
    <source>
        <dbReference type="Proteomes" id="UP000792457"/>
    </source>
</evidence>
<dbReference type="GO" id="GO:0045087">
    <property type="term" value="P:innate immune response"/>
    <property type="evidence" value="ECO:0007669"/>
    <property type="project" value="UniProtKB-ARBA"/>
</dbReference>
<evidence type="ECO:0000313" key="5">
    <source>
        <dbReference type="EMBL" id="KAG8234859.1"/>
    </source>
</evidence>
<dbReference type="GO" id="GO:0004672">
    <property type="term" value="F:protein kinase activity"/>
    <property type="evidence" value="ECO:0007669"/>
    <property type="project" value="InterPro"/>
</dbReference>
<name>A0A8K0P8S0_LADFU</name>
<dbReference type="FunFam" id="1.10.533.10:FF:000094">
    <property type="entry name" value="Interleukin-1 receptor-associated kinase"/>
    <property type="match status" value="1"/>
</dbReference>
<dbReference type="SUPFAM" id="SSF47986">
    <property type="entry name" value="DEATH domain"/>
    <property type="match status" value="1"/>
</dbReference>
<dbReference type="InterPro" id="IPR011029">
    <property type="entry name" value="DEATH-like_dom_sf"/>
</dbReference>
<dbReference type="PROSITE" id="PS00107">
    <property type="entry name" value="PROTEIN_KINASE_ATP"/>
    <property type="match status" value="1"/>
</dbReference>
<dbReference type="Gene3D" id="3.30.200.20">
    <property type="entry name" value="Phosphorylase Kinase, domain 1"/>
    <property type="match status" value="1"/>
</dbReference>
<dbReference type="SUPFAM" id="SSF56112">
    <property type="entry name" value="Protein kinase-like (PK-like)"/>
    <property type="match status" value="1"/>
</dbReference>
<feature type="region of interest" description="Disordered" evidence="3">
    <location>
        <begin position="246"/>
        <end position="279"/>
    </location>
</feature>
<dbReference type="InterPro" id="IPR037924">
    <property type="entry name" value="Pelle_death"/>
</dbReference>
<dbReference type="GO" id="GO:0005634">
    <property type="term" value="C:nucleus"/>
    <property type="evidence" value="ECO:0007669"/>
    <property type="project" value="TreeGrafter"/>
</dbReference>
<keyword evidence="6" id="KW-1185">Reference proteome</keyword>
<dbReference type="InterPro" id="IPR017441">
    <property type="entry name" value="Protein_kinase_ATP_BS"/>
</dbReference>
<dbReference type="Pfam" id="PF00531">
    <property type="entry name" value="Death"/>
    <property type="match status" value="1"/>
</dbReference>
<dbReference type="AlphaFoldDB" id="A0A8K0P8S0"/>
<dbReference type="GO" id="GO:0005737">
    <property type="term" value="C:cytoplasm"/>
    <property type="evidence" value="ECO:0007669"/>
    <property type="project" value="TreeGrafter"/>
</dbReference>
<organism evidence="5 6">
    <name type="scientific">Ladona fulva</name>
    <name type="common">Scarce chaser dragonfly</name>
    <name type="synonym">Libellula fulva</name>
    <dbReference type="NCBI Taxonomy" id="123851"/>
    <lineage>
        <taxon>Eukaryota</taxon>
        <taxon>Metazoa</taxon>
        <taxon>Ecdysozoa</taxon>
        <taxon>Arthropoda</taxon>
        <taxon>Hexapoda</taxon>
        <taxon>Insecta</taxon>
        <taxon>Pterygota</taxon>
        <taxon>Palaeoptera</taxon>
        <taxon>Odonata</taxon>
        <taxon>Epiprocta</taxon>
        <taxon>Anisoptera</taxon>
        <taxon>Libelluloidea</taxon>
        <taxon>Libellulidae</taxon>
        <taxon>Ladona</taxon>
    </lineage>
</organism>
<evidence type="ECO:0000256" key="2">
    <source>
        <dbReference type="PROSITE-ProRule" id="PRU10141"/>
    </source>
</evidence>
<dbReference type="Proteomes" id="UP000792457">
    <property type="component" value="Unassembled WGS sequence"/>
</dbReference>
<dbReference type="GO" id="GO:0008063">
    <property type="term" value="P:Toll signaling pathway"/>
    <property type="evidence" value="ECO:0007669"/>
    <property type="project" value="TreeGrafter"/>
</dbReference>
<accession>A0A8K0P8S0</accession>
<dbReference type="CDD" id="cd08307">
    <property type="entry name" value="Death_Pelle"/>
    <property type="match status" value="1"/>
</dbReference>
<dbReference type="PANTHER" id="PTHR24419">
    <property type="entry name" value="INTERLEUKIN-1 RECEPTOR-ASSOCIATED KINASE"/>
    <property type="match status" value="1"/>
</dbReference>
<comment type="caution">
    <text evidence="5">The sequence shown here is derived from an EMBL/GenBank/DDBJ whole genome shotgun (WGS) entry which is preliminary data.</text>
</comment>
<dbReference type="PROSITE" id="PS50011">
    <property type="entry name" value="PROTEIN_KINASE_DOM"/>
    <property type="match status" value="1"/>
</dbReference>
<dbReference type="GO" id="GO:0035556">
    <property type="term" value="P:intracellular signal transduction"/>
    <property type="evidence" value="ECO:0007669"/>
    <property type="project" value="TreeGrafter"/>
</dbReference>
<dbReference type="PANTHER" id="PTHR24419:SF34">
    <property type="entry name" value="PROTEIN TUBE-RELATED"/>
    <property type="match status" value="1"/>
</dbReference>
<protein>
    <recommendedName>
        <fullName evidence="4">Protein kinase domain-containing protein</fullName>
    </recommendedName>
</protein>
<reference evidence="5" key="1">
    <citation type="submission" date="2013-04" db="EMBL/GenBank/DDBJ databases">
        <authorList>
            <person name="Qu J."/>
            <person name="Murali S.C."/>
            <person name="Bandaranaike D."/>
            <person name="Bellair M."/>
            <person name="Blankenburg K."/>
            <person name="Chao H."/>
            <person name="Dinh H."/>
            <person name="Doddapaneni H."/>
            <person name="Downs B."/>
            <person name="Dugan-Rocha S."/>
            <person name="Elkadiri S."/>
            <person name="Gnanaolivu R.D."/>
            <person name="Hernandez B."/>
            <person name="Javaid M."/>
            <person name="Jayaseelan J.C."/>
            <person name="Lee S."/>
            <person name="Li M."/>
            <person name="Ming W."/>
            <person name="Munidasa M."/>
            <person name="Muniz J."/>
            <person name="Nguyen L."/>
            <person name="Ongeri F."/>
            <person name="Osuji N."/>
            <person name="Pu L.-L."/>
            <person name="Puazo M."/>
            <person name="Qu C."/>
            <person name="Quiroz J."/>
            <person name="Raj R."/>
            <person name="Weissenberger G."/>
            <person name="Xin Y."/>
            <person name="Zou X."/>
            <person name="Han Y."/>
            <person name="Richards S."/>
            <person name="Worley K."/>
            <person name="Muzny D."/>
            <person name="Gibbs R."/>
        </authorList>
    </citation>
    <scope>NUCLEOTIDE SEQUENCE</scope>
    <source>
        <strain evidence="5">Sampled in the wild</strain>
    </source>
</reference>
<dbReference type="GO" id="GO:0019221">
    <property type="term" value="P:cytokine-mediated signaling pathway"/>
    <property type="evidence" value="ECO:0007669"/>
    <property type="project" value="TreeGrafter"/>
</dbReference>
<reference evidence="5" key="2">
    <citation type="submission" date="2017-10" db="EMBL/GenBank/DDBJ databases">
        <title>Ladona fulva Genome sequencing and assembly.</title>
        <authorList>
            <person name="Murali S."/>
            <person name="Richards S."/>
            <person name="Bandaranaike D."/>
            <person name="Bellair M."/>
            <person name="Blankenburg K."/>
            <person name="Chao H."/>
            <person name="Dinh H."/>
            <person name="Doddapaneni H."/>
            <person name="Dugan-Rocha S."/>
            <person name="Elkadiri S."/>
            <person name="Gnanaolivu R."/>
            <person name="Hernandez B."/>
            <person name="Skinner E."/>
            <person name="Javaid M."/>
            <person name="Lee S."/>
            <person name="Li M."/>
            <person name="Ming W."/>
            <person name="Munidasa M."/>
            <person name="Muniz J."/>
            <person name="Nguyen L."/>
            <person name="Hughes D."/>
            <person name="Osuji N."/>
            <person name="Pu L.-L."/>
            <person name="Puazo M."/>
            <person name="Qu C."/>
            <person name="Quiroz J."/>
            <person name="Raj R."/>
            <person name="Weissenberger G."/>
            <person name="Xin Y."/>
            <person name="Zou X."/>
            <person name="Han Y."/>
            <person name="Worley K."/>
            <person name="Muzny D."/>
            <person name="Gibbs R."/>
        </authorList>
    </citation>
    <scope>NUCLEOTIDE SEQUENCE</scope>
    <source>
        <strain evidence="5">Sampled in the wild</strain>
    </source>
</reference>
<dbReference type="GO" id="GO:0031349">
    <property type="term" value="P:positive regulation of defense response"/>
    <property type="evidence" value="ECO:0007669"/>
    <property type="project" value="UniProtKB-ARBA"/>
</dbReference>